<evidence type="ECO:0000256" key="5">
    <source>
        <dbReference type="ARBA" id="ARBA00022691"/>
    </source>
</evidence>
<evidence type="ECO:0000313" key="11">
    <source>
        <dbReference type="EMBL" id="TMW55160.1"/>
    </source>
</evidence>
<evidence type="ECO:0000256" key="8">
    <source>
        <dbReference type="SAM" id="MobiDB-lite"/>
    </source>
</evidence>
<protein>
    <submittedName>
        <fullName evidence="11">Uncharacterized protein</fullName>
    </submittedName>
</protein>
<dbReference type="EMBL" id="SPLM01000149">
    <property type="protein sequence ID" value="TMW55160.1"/>
    <property type="molecule type" value="Genomic_DNA"/>
</dbReference>
<dbReference type="Pfam" id="PF00856">
    <property type="entry name" value="SET"/>
    <property type="match status" value="1"/>
</dbReference>
<comment type="caution">
    <text evidence="11">The sequence shown here is derived from an EMBL/GenBank/DDBJ whole genome shotgun (WGS) entry which is preliminary data.</text>
</comment>
<dbReference type="PANTHER" id="PTHR46223">
    <property type="entry name" value="HISTONE-LYSINE N-METHYLTRANSFERASE SUV39H"/>
    <property type="match status" value="1"/>
</dbReference>
<dbReference type="GO" id="GO:0008168">
    <property type="term" value="F:methyltransferase activity"/>
    <property type="evidence" value="ECO:0007669"/>
    <property type="project" value="UniProtKB-KW"/>
</dbReference>
<organism evidence="11 12">
    <name type="scientific">Pythium oligandrum</name>
    <name type="common">Mycoparasitic fungus</name>
    <dbReference type="NCBI Taxonomy" id="41045"/>
    <lineage>
        <taxon>Eukaryota</taxon>
        <taxon>Sar</taxon>
        <taxon>Stramenopiles</taxon>
        <taxon>Oomycota</taxon>
        <taxon>Peronosporomycetes</taxon>
        <taxon>Pythiales</taxon>
        <taxon>Pythiaceae</taxon>
        <taxon>Pythium</taxon>
    </lineage>
</organism>
<name>A0A8K1C2C9_PYTOL</name>
<evidence type="ECO:0000256" key="2">
    <source>
        <dbReference type="ARBA" id="ARBA00022454"/>
    </source>
</evidence>
<evidence type="ECO:0000256" key="7">
    <source>
        <dbReference type="ARBA" id="ARBA00022833"/>
    </source>
</evidence>
<dbReference type="InterPro" id="IPR003616">
    <property type="entry name" value="Post-SET_dom"/>
</dbReference>
<feature type="domain" description="Post-SET" evidence="10">
    <location>
        <begin position="286"/>
        <end position="302"/>
    </location>
</feature>
<evidence type="ECO:0000256" key="3">
    <source>
        <dbReference type="ARBA" id="ARBA00022603"/>
    </source>
</evidence>
<dbReference type="GO" id="GO:0046872">
    <property type="term" value="F:metal ion binding"/>
    <property type="evidence" value="ECO:0007669"/>
    <property type="project" value="UniProtKB-KW"/>
</dbReference>
<keyword evidence="7" id="KW-0862">Zinc</keyword>
<dbReference type="AlphaFoldDB" id="A0A8K1C2C9"/>
<keyword evidence="6" id="KW-0479">Metal-binding</keyword>
<comment type="subcellular location">
    <subcellularLocation>
        <location evidence="1">Chromosome</location>
    </subcellularLocation>
</comment>
<dbReference type="Proteomes" id="UP000794436">
    <property type="component" value="Unassembled WGS sequence"/>
</dbReference>
<dbReference type="InterPro" id="IPR050973">
    <property type="entry name" value="H3K9_Histone-Lys_N-MTase"/>
</dbReference>
<dbReference type="InterPro" id="IPR001214">
    <property type="entry name" value="SET_dom"/>
</dbReference>
<proteinExistence type="predicted"/>
<dbReference type="OrthoDB" id="59296at2759"/>
<feature type="domain" description="SET" evidence="9">
    <location>
        <begin position="140"/>
        <end position="268"/>
    </location>
</feature>
<evidence type="ECO:0000256" key="1">
    <source>
        <dbReference type="ARBA" id="ARBA00004286"/>
    </source>
</evidence>
<dbReference type="PANTHER" id="PTHR46223:SF3">
    <property type="entry name" value="HISTONE-LYSINE N-METHYLTRANSFERASE SET-23"/>
    <property type="match status" value="1"/>
</dbReference>
<evidence type="ECO:0000313" key="12">
    <source>
        <dbReference type="Proteomes" id="UP000794436"/>
    </source>
</evidence>
<keyword evidence="12" id="KW-1185">Reference proteome</keyword>
<evidence type="ECO:0000256" key="4">
    <source>
        <dbReference type="ARBA" id="ARBA00022679"/>
    </source>
</evidence>
<evidence type="ECO:0000256" key="6">
    <source>
        <dbReference type="ARBA" id="ARBA00022723"/>
    </source>
</evidence>
<sequence length="307" mass="34881">MAEQETKRPRPRPRPATRVSLASALRVLLKRCSDYVSGEEWRVVGRLCLLNRDVNAVIREWIGQLLLADCSRGHEIRPVPVRFLSNENEQVAMVQLTRLWKFQYVTRVQIPLPPAKHALPPEVLCRQRQSEDVQRVLRGRQVDVYAAYDEATGWGVYAAQDIAAGEYIGEYTGELISANEMRHRHATLYDRSHSNYVFVLRELRVDASSAVRTNVDATPEGCFTRFMNHSCAPTTRMEGLRVDSYVPRIVFFAQRAVTKDEELTFAYGSASTDTERASSSTNEPHQRRPCGCGARHCRGVLPFDSEL</sequence>
<dbReference type="Gene3D" id="2.170.270.10">
    <property type="entry name" value="SET domain"/>
    <property type="match status" value="1"/>
</dbReference>
<reference evidence="11" key="1">
    <citation type="submission" date="2019-03" db="EMBL/GenBank/DDBJ databases">
        <title>Long read genome sequence of the mycoparasitic Pythium oligandrum ATCC 38472 isolated from sugarbeet rhizosphere.</title>
        <authorList>
            <person name="Gaulin E."/>
        </authorList>
    </citation>
    <scope>NUCLEOTIDE SEQUENCE</scope>
    <source>
        <strain evidence="11">ATCC 38472_TT</strain>
    </source>
</reference>
<accession>A0A8K1C2C9</accession>
<keyword evidence="3" id="KW-0489">Methyltransferase</keyword>
<gene>
    <name evidence="11" type="ORF">Poli38472_013922</name>
</gene>
<dbReference type="SMART" id="SM00317">
    <property type="entry name" value="SET"/>
    <property type="match status" value="1"/>
</dbReference>
<feature type="region of interest" description="Disordered" evidence="8">
    <location>
        <begin position="269"/>
        <end position="289"/>
    </location>
</feature>
<evidence type="ECO:0000259" key="10">
    <source>
        <dbReference type="PROSITE" id="PS50868"/>
    </source>
</evidence>
<dbReference type="PROSITE" id="PS50280">
    <property type="entry name" value="SET"/>
    <property type="match status" value="1"/>
</dbReference>
<keyword evidence="5" id="KW-0949">S-adenosyl-L-methionine</keyword>
<dbReference type="SUPFAM" id="SSF82199">
    <property type="entry name" value="SET domain"/>
    <property type="match status" value="1"/>
</dbReference>
<dbReference type="GO" id="GO:0005694">
    <property type="term" value="C:chromosome"/>
    <property type="evidence" value="ECO:0007669"/>
    <property type="project" value="UniProtKB-SubCell"/>
</dbReference>
<feature type="compositionally biased region" description="Polar residues" evidence="8">
    <location>
        <begin position="269"/>
        <end position="283"/>
    </location>
</feature>
<dbReference type="GO" id="GO:0032259">
    <property type="term" value="P:methylation"/>
    <property type="evidence" value="ECO:0007669"/>
    <property type="project" value="UniProtKB-KW"/>
</dbReference>
<keyword evidence="2" id="KW-0158">Chromosome</keyword>
<keyword evidence="4" id="KW-0808">Transferase</keyword>
<evidence type="ECO:0000259" key="9">
    <source>
        <dbReference type="PROSITE" id="PS50280"/>
    </source>
</evidence>
<dbReference type="InterPro" id="IPR046341">
    <property type="entry name" value="SET_dom_sf"/>
</dbReference>
<dbReference type="PROSITE" id="PS50868">
    <property type="entry name" value="POST_SET"/>
    <property type="match status" value="1"/>
</dbReference>